<dbReference type="SUPFAM" id="SSF52833">
    <property type="entry name" value="Thioredoxin-like"/>
    <property type="match status" value="1"/>
</dbReference>
<reference evidence="2 3" key="1">
    <citation type="journal article" date="2014" name="PLoS Genet.">
        <title>Phylogenetically driven sequencing of extremely halophilic archaea reveals strategies for static and dynamic osmo-response.</title>
        <authorList>
            <person name="Becker E.A."/>
            <person name="Seitzer P.M."/>
            <person name="Tritt A."/>
            <person name="Larsen D."/>
            <person name="Krusor M."/>
            <person name="Yao A.I."/>
            <person name="Wu D."/>
            <person name="Madern D."/>
            <person name="Eisen J.A."/>
            <person name="Darling A.E."/>
            <person name="Facciotti M.T."/>
        </authorList>
    </citation>
    <scope>NUCLEOTIDE SEQUENCE [LARGE SCALE GENOMIC DNA]</scope>
    <source>
        <strain evidence="2 3">GA33</strain>
    </source>
</reference>
<accession>L9VV30</accession>
<dbReference type="EMBL" id="AOHW01000029">
    <property type="protein sequence ID" value="ELY41029.1"/>
    <property type="molecule type" value="Genomic_DNA"/>
</dbReference>
<dbReference type="eggNOG" id="arCOG02608">
    <property type="taxonomic scope" value="Archaea"/>
</dbReference>
<protein>
    <submittedName>
        <fullName evidence="2">Glutaredoxin</fullName>
    </submittedName>
</protein>
<dbReference type="Gene3D" id="3.40.30.10">
    <property type="entry name" value="Glutaredoxin"/>
    <property type="match status" value="1"/>
</dbReference>
<dbReference type="PATRIC" id="fig|1114856.3.peg.2095"/>
<dbReference type="Proteomes" id="UP000011599">
    <property type="component" value="Unassembled WGS sequence"/>
</dbReference>
<dbReference type="Pfam" id="PF13417">
    <property type="entry name" value="GST_N_3"/>
    <property type="match status" value="1"/>
</dbReference>
<sequence length="121" mass="13500">MSANREPSRRTKLTAECARPTVIPAGGDGLRGMLELYQAEDCPYSADVREKLTDLGVSYVIHNPRRPGGEGGDVLNEQARRVMTELGGEDSIPFLVDTDREEALYESEEIVDYLEEHYSSH</sequence>
<dbReference type="InterPro" id="IPR004045">
    <property type="entry name" value="Glutathione_S-Trfase_N"/>
</dbReference>
<feature type="domain" description="GST N-terminal" evidence="1">
    <location>
        <begin position="36"/>
        <end position="119"/>
    </location>
</feature>
<dbReference type="PANTHER" id="PTHR45288">
    <property type="entry name" value="THIOREDOXIN FAMILY PROTEIN"/>
    <property type="match status" value="1"/>
</dbReference>
<keyword evidence="3" id="KW-1185">Reference proteome</keyword>
<dbReference type="STRING" id="1114856.GCA_000383975_02436"/>
<evidence type="ECO:0000313" key="2">
    <source>
        <dbReference type="EMBL" id="ELY41029.1"/>
    </source>
</evidence>
<dbReference type="PANTHER" id="PTHR45288:SF1">
    <property type="entry name" value="THIOREDOXIN FAMILY PROTEIN"/>
    <property type="match status" value="1"/>
</dbReference>
<comment type="caution">
    <text evidence="2">The sequence shown here is derived from an EMBL/GenBank/DDBJ whole genome shotgun (WGS) entry which is preliminary data.</text>
</comment>
<proteinExistence type="predicted"/>
<dbReference type="AlphaFoldDB" id="L9VV30"/>
<dbReference type="InterPro" id="IPR036249">
    <property type="entry name" value="Thioredoxin-like_sf"/>
</dbReference>
<evidence type="ECO:0000259" key="1">
    <source>
        <dbReference type="Pfam" id="PF13417"/>
    </source>
</evidence>
<evidence type="ECO:0000313" key="3">
    <source>
        <dbReference type="Proteomes" id="UP000011599"/>
    </source>
</evidence>
<organism evidence="2 3">
    <name type="scientific">Natronorubrum tibetense GA33</name>
    <dbReference type="NCBI Taxonomy" id="1114856"/>
    <lineage>
        <taxon>Archaea</taxon>
        <taxon>Methanobacteriati</taxon>
        <taxon>Methanobacteriota</taxon>
        <taxon>Stenosarchaea group</taxon>
        <taxon>Halobacteria</taxon>
        <taxon>Halobacteriales</taxon>
        <taxon>Natrialbaceae</taxon>
        <taxon>Natronorubrum</taxon>
    </lineage>
</organism>
<gene>
    <name evidence="2" type="ORF">C496_10066</name>
</gene>
<name>L9VV30_9EURY</name>